<gene>
    <name evidence="1" type="ORF">BN2458_PEG0621</name>
    <name evidence="2" type="ORF">LS75_000200</name>
</gene>
<dbReference type="AlphaFoldDB" id="A0A099UBS6"/>
<proteinExistence type="predicted"/>
<dbReference type="OrthoDB" id="5324611at2"/>
<sequence>MTLDSYQYSFLEKLWLKLESRSADKNTEYIIMILPVILFMQKERLDTLLDDLPKILALYLKPHLIQRVFSHIVIKLKKYDKDEQLFLQERHKALECISINIQLYALVLDLFEDKSEHELAIIEEIVRKKYDKDYQLNKKSRRLLSYQEKYCKDKENVIKN</sequence>
<evidence type="ECO:0000313" key="3">
    <source>
        <dbReference type="Proteomes" id="UP000029925"/>
    </source>
</evidence>
<dbReference type="RefSeq" id="WP_034325980.1">
    <property type="nucleotide sequence ID" value="NZ_CAJTQN010000005.1"/>
</dbReference>
<dbReference type="Proteomes" id="UP000064525">
    <property type="component" value="Chromosome I"/>
</dbReference>
<reference evidence="1" key="2">
    <citation type="submission" date="2015-11" db="EMBL/GenBank/DDBJ databases">
        <authorList>
            <person name="Zhang Y."/>
            <person name="Guo Z."/>
        </authorList>
    </citation>
    <scope>NUCLEOTIDE SEQUENCE</scope>
    <source>
        <strain evidence="1">1</strain>
    </source>
</reference>
<dbReference type="KEGG" id="hty:BN2458_PEG0621"/>
<evidence type="ECO:0000313" key="2">
    <source>
        <dbReference type="EMBL" id="TLD79404.1"/>
    </source>
</evidence>
<name>A0A099UBS6_9HELI</name>
<dbReference type="PATRIC" id="fig|76936.10.peg.607"/>
<protein>
    <submittedName>
        <fullName evidence="1">Uncharacterized protein</fullName>
    </submittedName>
</protein>
<evidence type="ECO:0000313" key="1">
    <source>
        <dbReference type="EMBL" id="CUU39507.1"/>
    </source>
</evidence>
<dbReference type="STRING" id="76936.BN2458_PEG0621"/>
<reference evidence="4" key="3">
    <citation type="submission" date="2015-11" db="EMBL/GenBank/DDBJ databases">
        <authorList>
            <person name="Anvar S.Y."/>
        </authorList>
    </citation>
    <scope>NUCLEOTIDE SEQUENCE [LARGE SCALE GENOMIC DNA]</scope>
</reference>
<keyword evidence="3" id="KW-1185">Reference proteome</keyword>
<dbReference type="EMBL" id="JRPF02000001">
    <property type="protein sequence ID" value="TLD79404.1"/>
    <property type="molecule type" value="Genomic_DNA"/>
</dbReference>
<organism evidence="1 4">
    <name type="scientific">Helicobacter typhlonius</name>
    <dbReference type="NCBI Taxonomy" id="76936"/>
    <lineage>
        <taxon>Bacteria</taxon>
        <taxon>Pseudomonadati</taxon>
        <taxon>Campylobacterota</taxon>
        <taxon>Epsilonproteobacteria</taxon>
        <taxon>Campylobacterales</taxon>
        <taxon>Helicobacteraceae</taxon>
        <taxon>Helicobacter</taxon>
    </lineage>
</organism>
<dbReference type="Proteomes" id="UP000029925">
    <property type="component" value="Unassembled WGS sequence"/>
</dbReference>
<evidence type="ECO:0000313" key="4">
    <source>
        <dbReference type="Proteomes" id="UP000064525"/>
    </source>
</evidence>
<dbReference type="GeneID" id="78150905"/>
<reference evidence="2 3" key="1">
    <citation type="journal article" date="2014" name="Genome Announc.">
        <title>Draft genome sequences of eight enterohepatic helicobacter species isolated from both laboratory and wild rodents.</title>
        <authorList>
            <person name="Sheh A."/>
            <person name="Shen Z."/>
            <person name="Fox J.G."/>
        </authorList>
    </citation>
    <scope>NUCLEOTIDE SEQUENCE [LARGE SCALE GENOMIC DNA]</scope>
    <source>
        <strain evidence="2 3">MIT 98-6810</strain>
    </source>
</reference>
<accession>A0A099UBS6</accession>
<dbReference type="EMBL" id="LN907858">
    <property type="protein sequence ID" value="CUU39507.1"/>
    <property type="molecule type" value="Genomic_DNA"/>
</dbReference>